<reference evidence="6 7" key="1">
    <citation type="submission" date="2016-11" db="EMBL/GenBank/DDBJ databases">
        <title>Complete genome sequence of Streptomyces niveus SCSIO 3406.</title>
        <authorList>
            <person name="Zhu Q."/>
            <person name="Cheng W."/>
            <person name="Song Y."/>
            <person name="Li Q."/>
            <person name="Ju J."/>
        </authorList>
    </citation>
    <scope>NUCLEOTIDE SEQUENCE [LARGE SCALE GENOMIC DNA]</scope>
    <source>
        <strain evidence="6 7">SCSIO 3406</strain>
    </source>
</reference>
<dbReference type="InterPro" id="IPR025110">
    <property type="entry name" value="AMP-bd_C"/>
</dbReference>
<dbReference type="GO" id="GO:0009366">
    <property type="term" value="C:enterobactin synthetase complex"/>
    <property type="evidence" value="ECO:0007669"/>
    <property type="project" value="TreeGrafter"/>
</dbReference>
<dbReference type="GO" id="GO:0031177">
    <property type="term" value="F:phosphopantetheine binding"/>
    <property type="evidence" value="ECO:0007669"/>
    <property type="project" value="InterPro"/>
</dbReference>
<protein>
    <recommendedName>
        <fullName evidence="5">Carrier domain-containing protein</fullName>
    </recommendedName>
</protein>
<evidence type="ECO:0000259" key="5">
    <source>
        <dbReference type="PROSITE" id="PS50075"/>
    </source>
</evidence>
<proteinExistence type="predicted"/>
<dbReference type="KEGG" id="snw:BBN63_01110"/>
<dbReference type="Gene3D" id="3.40.50.12780">
    <property type="entry name" value="N-terminal domain of ligase-like"/>
    <property type="match status" value="1"/>
</dbReference>
<feature type="domain" description="Carrier" evidence="5">
    <location>
        <begin position="955"/>
        <end position="1031"/>
    </location>
</feature>
<feature type="compositionally biased region" description="Basic and acidic residues" evidence="4">
    <location>
        <begin position="1034"/>
        <end position="1049"/>
    </location>
</feature>
<dbReference type="PANTHER" id="PTHR45527:SF1">
    <property type="entry name" value="FATTY ACID SYNTHASE"/>
    <property type="match status" value="1"/>
</dbReference>
<keyword evidence="7" id="KW-1185">Reference proteome</keyword>
<dbReference type="SUPFAM" id="SSF52777">
    <property type="entry name" value="CoA-dependent acyltransferases"/>
    <property type="match status" value="4"/>
</dbReference>
<comment type="cofactor">
    <cofactor evidence="1">
        <name>pantetheine 4'-phosphate</name>
        <dbReference type="ChEBI" id="CHEBI:47942"/>
    </cofactor>
</comment>
<dbReference type="EMBL" id="CP018047">
    <property type="protein sequence ID" value="AQU65068.1"/>
    <property type="molecule type" value="Genomic_DNA"/>
</dbReference>
<evidence type="ECO:0000313" key="7">
    <source>
        <dbReference type="Proteomes" id="UP000189677"/>
    </source>
</evidence>
<dbReference type="SMART" id="SM00823">
    <property type="entry name" value="PKS_PP"/>
    <property type="match status" value="2"/>
</dbReference>
<dbReference type="CDD" id="cd12117">
    <property type="entry name" value="A_NRPS_Srf_like"/>
    <property type="match status" value="1"/>
</dbReference>
<dbReference type="FunFam" id="3.40.50.980:FF:000001">
    <property type="entry name" value="Non-ribosomal peptide synthetase"/>
    <property type="match status" value="1"/>
</dbReference>
<dbReference type="InterPro" id="IPR023213">
    <property type="entry name" value="CAT-like_dom_sf"/>
</dbReference>
<feature type="region of interest" description="Disordered" evidence="4">
    <location>
        <begin position="2091"/>
        <end position="2112"/>
    </location>
</feature>
<evidence type="ECO:0000313" key="6">
    <source>
        <dbReference type="EMBL" id="AQU65068.1"/>
    </source>
</evidence>
<dbReference type="Pfam" id="PF00501">
    <property type="entry name" value="AMP-binding"/>
    <property type="match status" value="2"/>
</dbReference>
<dbReference type="SUPFAM" id="SSF47336">
    <property type="entry name" value="ACP-like"/>
    <property type="match status" value="2"/>
</dbReference>
<dbReference type="InterPro" id="IPR000873">
    <property type="entry name" value="AMP-dep_synth/lig_dom"/>
</dbReference>
<dbReference type="Proteomes" id="UP000189677">
    <property type="component" value="Chromosome"/>
</dbReference>
<feature type="domain" description="Carrier" evidence="5">
    <location>
        <begin position="2014"/>
        <end position="2090"/>
    </location>
</feature>
<dbReference type="Gene3D" id="3.30.559.10">
    <property type="entry name" value="Chloramphenicol acetyltransferase-like domain"/>
    <property type="match status" value="2"/>
</dbReference>
<evidence type="ECO:0000256" key="3">
    <source>
        <dbReference type="ARBA" id="ARBA00022553"/>
    </source>
</evidence>
<accession>A0A1U9QLB4</accession>
<dbReference type="Gene3D" id="3.30.559.30">
    <property type="entry name" value="Nonribosomal peptide synthetase, condensation domain"/>
    <property type="match status" value="2"/>
</dbReference>
<dbReference type="InterPro" id="IPR045851">
    <property type="entry name" value="AMP-bd_C_sf"/>
</dbReference>
<dbReference type="GO" id="GO:0009239">
    <property type="term" value="P:enterobactin biosynthetic process"/>
    <property type="evidence" value="ECO:0007669"/>
    <property type="project" value="TreeGrafter"/>
</dbReference>
<evidence type="ECO:0000256" key="2">
    <source>
        <dbReference type="ARBA" id="ARBA00022450"/>
    </source>
</evidence>
<dbReference type="FunFam" id="2.30.38.10:FF:000001">
    <property type="entry name" value="Non-ribosomal peptide synthetase PvdI"/>
    <property type="match status" value="2"/>
</dbReference>
<evidence type="ECO:0000256" key="4">
    <source>
        <dbReference type="SAM" id="MobiDB-lite"/>
    </source>
</evidence>
<dbReference type="Gene3D" id="3.40.50.1820">
    <property type="entry name" value="alpha/beta hydrolase"/>
    <property type="match status" value="1"/>
</dbReference>
<evidence type="ECO:0000256" key="1">
    <source>
        <dbReference type="ARBA" id="ARBA00001957"/>
    </source>
</evidence>
<feature type="region of interest" description="Disordered" evidence="4">
    <location>
        <begin position="1761"/>
        <end position="1781"/>
    </location>
</feature>
<name>A0A1U9QLB4_STRNV</name>
<dbReference type="InterPro" id="IPR042099">
    <property type="entry name" value="ANL_N_sf"/>
</dbReference>
<dbReference type="CDD" id="cd19540">
    <property type="entry name" value="LCL_NRPS-like"/>
    <property type="match status" value="1"/>
</dbReference>
<dbReference type="PANTHER" id="PTHR45527">
    <property type="entry name" value="NONRIBOSOMAL PEPTIDE SYNTHETASE"/>
    <property type="match status" value="1"/>
</dbReference>
<dbReference type="InterPro" id="IPR036736">
    <property type="entry name" value="ACP-like_sf"/>
</dbReference>
<dbReference type="GO" id="GO:0043041">
    <property type="term" value="P:amino acid activation for nonribosomal peptide biosynthetic process"/>
    <property type="evidence" value="ECO:0007669"/>
    <property type="project" value="TreeGrafter"/>
</dbReference>
<dbReference type="InterPro" id="IPR020806">
    <property type="entry name" value="PKS_PP-bd"/>
</dbReference>
<dbReference type="InterPro" id="IPR006162">
    <property type="entry name" value="Ppantetheine_attach_site"/>
</dbReference>
<organism evidence="6 7">
    <name type="scientific">Streptomyces niveus</name>
    <name type="common">Streptomyces spheroides</name>
    <dbReference type="NCBI Taxonomy" id="193462"/>
    <lineage>
        <taxon>Bacteria</taxon>
        <taxon>Bacillati</taxon>
        <taxon>Actinomycetota</taxon>
        <taxon>Actinomycetes</taxon>
        <taxon>Kitasatosporales</taxon>
        <taxon>Streptomycetaceae</taxon>
        <taxon>Streptomyces</taxon>
    </lineage>
</organism>
<dbReference type="InterPro" id="IPR001242">
    <property type="entry name" value="Condensation_dom"/>
</dbReference>
<dbReference type="Pfam" id="PF13193">
    <property type="entry name" value="AMP-binding_C"/>
    <property type="match status" value="2"/>
</dbReference>
<dbReference type="GO" id="GO:0047527">
    <property type="term" value="F:2,3-dihydroxybenzoate-serine ligase activity"/>
    <property type="evidence" value="ECO:0007669"/>
    <property type="project" value="TreeGrafter"/>
</dbReference>
<dbReference type="PROSITE" id="PS50075">
    <property type="entry name" value="CARRIER"/>
    <property type="match status" value="2"/>
</dbReference>
<dbReference type="NCBIfam" id="TIGR01733">
    <property type="entry name" value="AA-adenyl-dom"/>
    <property type="match status" value="2"/>
</dbReference>
<feature type="region of interest" description="Disordered" evidence="4">
    <location>
        <begin position="702"/>
        <end position="722"/>
    </location>
</feature>
<dbReference type="Pfam" id="PF00668">
    <property type="entry name" value="Condensation"/>
    <property type="match status" value="2"/>
</dbReference>
<sequence>MNGGRPLNEAQSGVWYAQRMDPLNPVFNMGGYLEINGPADPELLKAAVTALVAEDETARITFSEVDGVPRQHFGEAPDFAVALFDVSAEPDPVAAARRRMLDDLATVPDLERGPLFHHILFAVGPDRYFWYNRAHHLINDGYSATLMRRRAAELYASLAGAGGPGTPYGSFEQLLAEQDAYATSKARARDALYWKNVMAGAEYPAGPGASGALTHRISRQTSSVDEEGFGRLVAFGARAGISWQQAVLAAAALHRRLWTEDPDVLLSLPVSGRLGKDGMSVPGMMANVIPLRCRVDDAETCEEFAARVAALTLRAQWHQRYDSADLMRDLGWPANGRRRFGPVVNIVVAGEQSSFAGIPAVGHLLSTGGTAEDLSLTVSRGPGGGLRVDFTIDEAYRESVDLSAYERTFHQIVSSMTSDSGVLVGEVEVMSARERELVLHAWNDTVRPVEGVTLGRRFEQQVERDPDTTALIFEDERVSYGELNERANRLAHYLMGRQGVRRGQTVGVLVERGITFATALLAVTKTGATYAVLDPDFPDERLSLIARDAEPVTVLAHGPTHDRLAGTIDLDTLSVDDQPVGNPVSGAHPEDGASIMYTSGSTGRPKAILTPHRALTGTVLAQNYATFAPGQRFLQCSPVSWDAFSLEFWGALLHGATTVLQPGQRPEPTLINQLTHQHHITMLQLSSSLFNYLVDEHPDTFTHTQHASTGGEPASPTHTHHIQTQHPHLTITNGYGPAESMGYTTTHTLPKPTTNTPTNTPVPIGHPITNKHTYILNTHLQPVPPGVTGELYLAGTGLAHGYQHQPTLTATHFIPNPYGPPGTRLYRTGDLAHHTPNGQLHYHGRTDHQIKIRGFRIEPTEIQNALLQHPHITQTTTTTTTDTTGNTQLNAYATLHPQHTTTTPTQLRHWLRNTLPDHLIPTHITILPKLPLTPNGKIDHKALPTPHTPTTHGRPPRTPQEEILCTLYTQTLNLTHPTTIDDNFFDLGGHSLLAAKLTTRIRTTLHTNLTIRDIFQNPTPATLTHHITTQAQRPGRDRPPLTAGDRPDRLPLSYAQRRLWFLDALGEQGTAYNVPLSVRIDGELDTDGLRAAFGDLVGRHEVLRTVFGSEHGQPYQTVLAPEDAQVVFERETADADTLDERLRAAAGHTFDLNAEPPLRVTLFDLGDGAHVLLVLLHHIATDGQSLRPLFDDLSAAYASRLEGAAPSWTPLPVQYADYALWQHRMLGDRADEKSVLAEGLAFWREALMGLPEELGLVLDRPRPAVAGQSGDAVVVDLGRELRSRVVELARAEGCTVFMVLQAALAATLTRMGAGEDIPLGSPVAGRTDDALGELVGFFVNTLVLRTDTSGNPSFRELLDRVRTADLDAFAHQETPFDLVIEATSPVRSLARHPLFQICLALESGAAGDVRLAGTRSGPGTFVDNRSAKFDLEFLLREDAAAGITGAVLFSTDIFDRSTVERLIAGFSRVLDQVTADPRVLVGEVEVMSAREREQVLHAWNDTVRPVESVTLGERFEQQAERDPDATALIFEDEQLSYGELNARANQLAHHLMTRQGVGRGQTVGVLVERGITFATALLAVTKTGATYAVLDPEFPDERLRLITDDARPVVVLTHRPTGHRLTAVATLDLDSLDLGGHSTANLESDTHPEDGASIMYTSGSTGRPKAILTPHRALTGTVLAQNYATFAPGQRFLQCSPVSWDAFSLEFWGALLHGATTVLQPGQRPEPTLINQLTHQHHITMLQLSSSLFNYLVDEHPDTFTHTQHASTGGEPASPTHTHHIQTQHPHLTITNGYGPAESMGYTTTHTLPKPTTNTPTNTPVPIGHPITNKHTYILNTHLQPVPPGVTGELYLAGTGLAHGYQHQPTLTATHFIPNPYGPPGTRLYRTGDLAHHTPNGQLHYHGRTDHQIKIRGFRIEPTEIQNALLQHPHITQTTTTTTTDTTGNTQLNAYATLHPQHTTTTPTQLRHWLRNTLPDHLIPTHITILPKLPLTPNGKIDHKALPTPHTTTTHGRPPRTPQEEILCTLYTQTLNLTHPTTIDDNFFDLGGHSLLAAKLTTRIRTTLHTNLTIRDIFQNPTPATLTHHITTLTEAAPRQRKRPALRRRTEAGTLL</sequence>
<dbReference type="PROSITE" id="PS00012">
    <property type="entry name" value="PHOSPHOPANTETHEINE"/>
    <property type="match status" value="2"/>
</dbReference>
<dbReference type="Gene3D" id="2.30.38.10">
    <property type="entry name" value="Luciferase, Domain 3"/>
    <property type="match status" value="1"/>
</dbReference>
<keyword evidence="2" id="KW-0596">Phosphopantetheine</keyword>
<dbReference type="PROSITE" id="PS00455">
    <property type="entry name" value="AMP_BINDING"/>
    <property type="match status" value="2"/>
</dbReference>
<dbReference type="InterPro" id="IPR009081">
    <property type="entry name" value="PP-bd_ACP"/>
</dbReference>
<keyword evidence="3" id="KW-0597">Phosphoprotein</keyword>
<dbReference type="SUPFAM" id="SSF56801">
    <property type="entry name" value="Acetyl-CoA synthetase-like"/>
    <property type="match status" value="2"/>
</dbReference>
<dbReference type="Gene3D" id="1.10.1200.10">
    <property type="entry name" value="ACP-like"/>
    <property type="match status" value="1"/>
</dbReference>
<dbReference type="InterPro" id="IPR010071">
    <property type="entry name" value="AA_adenyl_dom"/>
</dbReference>
<dbReference type="InterPro" id="IPR029058">
    <property type="entry name" value="AB_hydrolase_fold"/>
</dbReference>
<dbReference type="Gene3D" id="3.40.50.980">
    <property type="match status" value="2"/>
</dbReference>
<dbReference type="GO" id="GO:0005829">
    <property type="term" value="C:cytosol"/>
    <property type="evidence" value="ECO:0007669"/>
    <property type="project" value="TreeGrafter"/>
</dbReference>
<dbReference type="Gene3D" id="3.30.300.30">
    <property type="match status" value="2"/>
</dbReference>
<dbReference type="Pfam" id="PF00550">
    <property type="entry name" value="PP-binding"/>
    <property type="match status" value="2"/>
</dbReference>
<gene>
    <name evidence="6" type="ORF">BBN63_01110</name>
</gene>
<dbReference type="InterPro" id="IPR020845">
    <property type="entry name" value="AMP-binding_CS"/>
</dbReference>
<dbReference type="GO" id="GO:0008610">
    <property type="term" value="P:lipid biosynthetic process"/>
    <property type="evidence" value="ECO:0007669"/>
    <property type="project" value="UniProtKB-ARBA"/>
</dbReference>
<feature type="region of interest" description="Disordered" evidence="4">
    <location>
        <begin position="1028"/>
        <end position="1049"/>
    </location>
</feature>